<reference evidence="2" key="1">
    <citation type="submission" date="2021-03" db="EMBL/GenBank/DDBJ databases">
        <authorList>
            <person name="Sun Q."/>
        </authorList>
    </citation>
    <scope>NUCLEOTIDE SEQUENCE</scope>
    <source>
        <strain evidence="2">CCM 8862</strain>
    </source>
</reference>
<dbReference type="SUPFAM" id="SSF51695">
    <property type="entry name" value="PLC-like phosphodiesterases"/>
    <property type="match status" value="1"/>
</dbReference>
<dbReference type="Proteomes" id="UP000664332">
    <property type="component" value="Unassembled WGS sequence"/>
</dbReference>
<dbReference type="InterPro" id="IPR030395">
    <property type="entry name" value="GP_PDE_dom"/>
</dbReference>
<proteinExistence type="predicted"/>
<dbReference type="InterPro" id="IPR017946">
    <property type="entry name" value="PLC-like_Pdiesterase_TIM-brl"/>
</dbReference>
<evidence type="ECO:0000313" key="3">
    <source>
        <dbReference type="Proteomes" id="UP000664332"/>
    </source>
</evidence>
<feature type="domain" description="GP-PDE" evidence="1">
    <location>
        <begin position="21"/>
        <end position="256"/>
    </location>
</feature>
<organism evidence="2 3">
    <name type="scientific">Corynebacterium mendelii</name>
    <dbReference type="NCBI Taxonomy" id="2765362"/>
    <lineage>
        <taxon>Bacteria</taxon>
        <taxon>Bacillati</taxon>
        <taxon>Actinomycetota</taxon>
        <taxon>Actinomycetes</taxon>
        <taxon>Mycobacteriales</taxon>
        <taxon>Corynebacteriaceae</taxon>
        <taxon>Corynebacterium</taxon>
    </lineage>
</organism>
<dbReference type="RefSeq" id="WP_207279800.1">
    <property type="nucleotide sequence ID" value="NZ_JAFLEQ010000018.1"/>
</dbReference>
<protein>
    <submittedName>
        <fullName evidence="2">Glycerophosphodiester phosphodiesterase</fullName>
    </submittedName>
</protein>
<gene>
    <name evidence="2" type="ORF">JZY06_11945</name>
</gene>
<evidence type="ECO:0000259" key="1">
    <source>
        <dbReference type="PROSITE" id="PS51704"/>
    </source>
</evidence>
<evidence type="ECO:0000313" key="2">
    <source>
        <dbReference type="EMBL" id="MBN9645318.1"/>
    </source>
</evidence>
<accession>A0A939E3Y6</accession>
<dbReference type="GO" id="GO:0008081">
    <property type="term" value="F:phosphoric diester hydrolase activity"/>
    <property type="evidence" value="ECO:0007669"/>
    <property type="project" value="InterPro"/>
</dbReference>
<dbReference type="PROSITE" id="PS51704">
    <property type="entry name" value="GP_PDE"/>
    <property type="match status" value="1"/>
</dbReference>
<dbReference type="Gene3D" id="3.20.20.190">
    <property type="entry name" value="Phosphatidylinositol (PI) phosphodiesterase"/>
    <property type="match status" value="1"/>
</dbReference>
<dbReference type="GO" id="GO:0006629">
    <property type="term" value="P:lipid metabolic process"/>
    <property type="evidence" value="ECO:0007669"/>
    <property type="project" value="InterPro"/>
</dbReference>
<comment type="caution">
    <text evidence="2">The sequence shown here is derived from an EMBL/GenBank/DDBJ whole genome shotgun (WGS) entry which is preliminary data.</text>
</comment>
<dbReference type="PANTHER" id="PTHR46211:SF13">
    <property type="entry name" value="GLYCEROPHOSPHODIESTER PHOSPHODIESTERASE 1-RELATED"/>
    <property type="match status" value="1"/>
</dbReference>
<keyword evidence="3" id="KW-1185">Reference proteome</keyword>
<sequence>MARSSMTWPDDTVAGRISEGTKIIGHRGSAGTCPENTELSFTTALQAGAHAIECDVRLTRCGTPVVIHDPTIDRVSDGWGRVSNLTLDELRDYNFGTRDHPQTVMTLDELLDFIGDWQGRRLFVETKHPGRFGGLLEERVADELARHKMINNDKVVVISFSSVSLARMNRLAPGNPRFFLRRDWYPNSFRVPFSVVGPTGVGLSLEAARRNPVLLPMLRKPRYMWTFKNMPTMEWAVARGIDWIATDYPGKAATIDGVAKL</sequence>
<dbReference type="Pfam" id="PF03009">
    <property type="entry name" value="GDPD"/>
    <property type="match status" value="1"/>
</dbReference>
<dbReference type="AlphaFoldDB" id="A0A939E3Y6"/>
<name>A0A939E3Y6_9CORY</name>
<dbReference type="EMBL" id="JAFLEQ010000018">
    <property type="protein sequence ID" value="MBN9645318.1"/>
    <property type="molecule type" value="Genomic_DNA"/>
</dbReference>
<dbReference type="PANTHER" id="PTHR46211">
    <property type="entry name" value="GLYCEROPHOSPHORYL DIESTER PHOSPHODIESTERASE"/>
    <property type="match status" value="1"/>
</dbReference>